<dbReference type="SMART" id="SM00306">
    <property type="entry name" value="HintN"/>
    <property type="match status" value="1"/>
</dbReference>
<dbReference type="Gene3D" id="3.40.50.300">
    <property type="entry name" value="P-loop containing nucleotide triphosphate hydrolases"/>
    <property type="match status" value="1"/>
</dbReference>
<reference evidence="3" key="1">
    <citation type="submission" date="2020-03" db="EMBL/GenBank/DDBJ databases">
        <title>The deep terrestrial virosphere.</title>
        <authorList>
            <person name="Holmfeldt K."/>
            <person name="Nilsson E."/>
            <person name="Simone D."/>
            <person name="Lopez-Fernandez M."/>
            <person name="Wu X."/>
            <person name="de Brujin I."/>
            <person name="Lundin D."/>
            <person name="Andersson A."/>
            <person name="Bertilsson S."/>
            <person name="Dopson M."/>
        </authorList>
    </citation>
    <scope>NUCLEOTIDE SEQUENCE</scope>
    <source>
        <strain evidence="3">TM448A02179</strain>
    </source>
</reference>
<feature type="domain" description="Hint" evidence="1">
    <location>
        <begin position="138"/>
        <end position="183"/>
    </location>
</feature>
<proteinExistence type="predicted"/>
<dbReference type="InterPro" id="IPR027417">
    <property type="entry name" value="P-loop_NTPase"/>
</dbReference>
<dbReference type="InterPro" id="IPR036844">
    <property type="entry name" value="Hint_dom_sf"/>
</dbReference>
<evidence type="ECO:0000313" key="3">
    <source>
        <dbReference type="EMBL" id="QJA51514.1"/>
    </source>
</evidence>
<dbReference type="Gene3D" id="2.170.16.10">
    <property type="entry name" value="Hedgehog/Intein (Hint) domain"/>
    <property type="match status" value="1"/>
</dbReference>
<dbReference type="CDD" id="cd00081">
    <property type="entry name" value="Hint"/>
    <property type="match status" value="1"/>
</dbReference>
<accession>A0A6H1ZVB2</accession>
<dbReference type="SMART" id="SM00305">
    <property type="entry name" value="HintC"/>
    <property type="match status" value="1"/>
</dbReference>
<dbReference type="Pfam" id="PF04466">
    <property type="entry name" value="Terminase_3"/>
    <property type="match status" value="1"/>
</dbReference>
<name>A0A6H1ZVB2_9ZZZZ</name>
<dbReference type="SUPFAM" id="SSF51294">
    <property type="entry name" value="Hedgehog/intein (Hint) domain"/>
    <property type="match status" value="1"/>
</dbReference>
<sequence>MKIKFNNFKNNDTVLEMELLPAQEKFWNTEKTYSVLNGGFGCIEGETKIKTTEGEISIADLYKNKSAPQVYSLVGKKIRIAQALVPVKYEPAKLYKVSTASNSFIATEKHRVFTSSGWTTVGSLYSGDILVGVSDNFQETIFENKVKSVKYVKTDNYYDLHILGTHNYLAEGFFHHNSGKTQIMLLKVIYDCLSQPDNYFLLGRKTYTEIYDVLLKDFMDLCHPSWIKSFKKTPHPSVELYTQGKPSTIIFRNIDKLAEDEIKGLNLGGFAIDQAEQMPEAVFQGLTFRLRRKNVKHKVYLTCNPALNWLYKKVKADKDTNWELIEASSKENYANLPKETVERYEEYKITDPGYYKQYVLGIWDESLLSENTAFAREHIEKMMKTQREPLRIMEGIEIYKDFVPGHTYQLGVDPAEGIENRDDAAITLVDHTTLEEVAAWSGKLTPEATAEKAVFLAGKYSTDDLKCLIVPEMNSIGYALMNKLKDLGWHRIYQREEIDNKTGRKVNKLGWRTTTSTKPLAISRFRDILRNGNPKVYSQKTIDQFKTFIYSNEAKDKGVGANIGYHDDRIMSLLLGFWSKGKIQPSTVFSPDNSGKERNINKNSFLIIENGVARIRGLTPILQMEKNWTIN</sequence>
<dbReference type="InterPro" id="IPR035412">
    <property type="entry name" value="Terminase_L_N"/>
</dbReference>
<gene>
    <name evidence="3" type="ORF">TM448A02179_0004</name>
</gene>
<feature type="domain" description="Hint" evidence="2">
    <location>
        <begin position="40"/>
        <end position="134"/>
    </location>
</feature>
<evidence type="ECO:0000259" key="2">
    <source>
        <dbReference type="SMART" id="SM00306"/>
    </source>
</evidence>
<protein>
    <submittedName>
        <fullName evidence="3">Putative terminase</fullName>
    </submittedName>
</protein>
<dbReference type="NCBIfam" id="TIGR01445">
    <property type="entry name" value="intein_Nterm"/>
    <property type="match status" value="1"/>
</dbReference>
<dbReference type="InterPro" id="IPR003586">
    <property type="entry name" value="Hint_dom_C"/>
</dbReference>
<dbReference type="Gene3D" id="3.30.420.240">
    <property type="match status" value="1"/>
</dbReference>
<dbReference type="EMBL" id="MT144269">
    <property type="protein sequence ID" value="QJA51514.1"/>
    <property type="molecule type" value="Genomic_DNA"/>
</dbReference>
<dbReference type="InterPro" id="IPR003587">
    <property type="entry name" value="Hint_dom_N"/>
</dbReference>
<evidence type="ECO:0000259" key="1">
    <source>
        <dbReference type="SMART" id="SM00305"/>
    </source>
</evidence>
<dbReference type="InterPro" id="IPR006141">
    <property type="entry name" value="Intein_N"/>
</dbReference>
<dbReference type="AlphaFoldDB" id="A0A6H1ZVB2"/>
<dbReference type="GO" id="GO:0016539">
    <property type="term" value="P:intein-mediated protein splicing"/>
    <property type="evidence" value="ECO:0007669"/>
    <property type="project" value="InterPro"/>
</dbReference>
<organism evidence="3">
    <name type="scientific">viral metagenome</name>
    <dbReference type="NCBI Taxonomy" id="1070528"/>
    <lineage>
        <taxon>unclassified sequences</taxon>
        <taxon>metagenomes</taxon>
        <taxon>organismal metagenomes</taxon>
    </lineage>
</organism>
<dbReference type="PROSITE" id="PS50817">
    <property type="entry name" value="INTEIN_N_TER"/>
    <property type="match status" value="1"/>
</dbReference>